<dbReference type="Gramene" id="OE9A071175T1">
    <property type="protein sequence ID" value="OE9A071175C1"/>
    <property type="gene ID" value="OE9A071175"/>
</dbReference>
<evidence type="ECO:0000256" key="4">
    <source>
        <dbReference type="ARBA" id="ARBA00023242"/>
    </source>
</evidence>
<dbReference type="AlphaFoldDB" id="A0A8S0VFW4"/>
<dbReference type="Proteomes" id="UP000594638">
    <property type="component" value="Unassembled WGS sequence"/>
</dbReference>
<comment type="subcellular location">
    <subcellularLocation>
        <location evidence="1">Nucleus</location>
    </subcellularLocation>
</comment>
<keyword evidence="2" id="KW-0227">DNA damage</keyword>
<comment type="caution">
    <text evidence="5">The sequence shown here is derived from an EMBL/GenBank/DDBJ whole genome shotgun (WGS) entry which is preliminary data.</text>
</comment>
<evidence type="ECO:0000313" key="6">
    <source>
        <dbReference type="Proteomes" id="UP000594638"/>
    </source>
</evidence>
<evidence type="ECO:0000256" key="2">
    <source>
        <dbReference type="ARBA" id="ARBA00022763"/>
    </source>
</evidence>
<organism evidence="5 6">
    <name type="scientific">Olea europaea subsp. europaea</name>
    <dbReference type="NCBI Taxonomy" id="158383"/>
    <lineage>
        <taxon>Eukaryota</taxon>
        <taxon>Viridiplantae</taxon>
        <taxon>Streptophyta</taxon>
        <taxon>Embryophyta</taxon>
        <taxon>Tracheophyta</taxon>
        <taxon>Spermatophyta</taxon>
        <taxon>Magnoliopsida</taxon>
        <taxon>eudicotyledons</taxon>
        <taxon>Gunneridae</taxon>
        <taxon>Pentapetalae</taxon>
        <taxon>asterids</taxon>
        <taxon>lamiids</taxon>
        <taxon>Lamiales</taxon>
        <taxon>Oleaceae</taxon>
        <taxon>Oleeae</taxon>
        <taxon>Olea</taxon>
    </lineage>
</organism>
<dbReference type="PANTHER" id="PTHR12663">
    <property type="entry name" value="ANDROGEN INDUCED INHIBITOR OF PROLIFERATION AS3 / PDS5-RELATED"/>
    <property type="match status" value="1"/>
</dbReference>
<dbReference type="PANTHER" id="PTHR12663:SF0">
    <property type="entry name" value="PRECOCIOUS DISSOCIATION OF SISTERS 5, ISOFORM A"/>
    <property type="match status" value="1"/>
</dbReference>
<reference evidence="5 6" key="1">
    <citation type="submission" date="2019-12" db="EMBL/GenBank/DDBJ databases">
        <authorList>
            <person name="Alioto T."/>
            <person name="Alioto T."/>
            <person name="Gomez Garrido J."/>
        </authorList>
    </citation>
    <scope>NUCLEOTIDE SEQUENCE [LARGE SCALE GENOMIC DNA]</scope>
</reference>
<dbReference type="Pfam" id="PF20168">
    <property type="entry name" value="PDS5"/>
    <property type="match status" value="1"/>
</dbReference>
<keyword evidence="4" id="KW-0539">Nucleus</keyword>
<dbReference type="GO" id="GO:0005634">
    <property type="term" value="C:nucleus"/>
    <property type="evidence" value="ECO:0007669"/>
    <property type="project" value="UniProtKB-SubCell"/>
</dbReference>
<feature type="non-terminal residue" evidence="5">
    <location>
        <position position="79"/>
    </location>
</feature>
<name>A0A8S0VFW4_OLEEU</name>
<gene>
    <name evidence="5" type="ORF">OLEA9_A071175</name>
</gene>
<keyword evidence="6" id="KW-1185">Reference proteome</keyword>
<evidence type="ECO:0000256" key="3">
    <source>
        <dbReference type="ARBA" id="ARBA00023204"/>
    </source>
</evidence>
<evidence type="ECO:0000313" key="5">
    <source>
        <dbReference type="EMBL" id="CAA3030882.1"/>
    </source>
</evidence>
<keyword evidence="3" id="KW-0234">DNA repair</keyword>
<dbReference type="OrthoDB" id="200660at2759"/>
<protein>
    <submittedName>
        <fullName evidence="5">Uncharacterized protein</fullName>
    </submittedName>
</protein>
<dbReference type="EMBL" id="CACTIH010009402">
    <property type="protein sequence ID" value="CAA3030882.1"/>
    <property type="molecule type" value="Genomic_DNA"/>
</dbReference>
<dbReference type="GO" id="GO:0000785">
    <property type="term" value="C:chromatin"/>
    <property type="evidence" value="ECO:0007669"/>
    <property type="project" value="TreeGrafter"/>
</dbReference>
<dbReference type="InterPro" id="IPR039776">
    <property type="entry name" value="Pds5"/>
</dbReference>
<evidence type="ECO:0000256" key="1">
    <source>
        <dbReference type="ARBA" id="ARBA00004123"/>
    </source>
</evidence>
<dbReference type="GO" id="GO:0006281">
    <property type="term" value="P:DNA repair"/>
    <property type="evidence" value="ECO:0007669"/>
    <property type="project" value="UniProtKB-KW"/>
</dbReference>
<proteinExistence type="predicted"/>
<accession>A0A8S0VFW4</accession>
<sequence>MLITALVSEELLKHSNFAIQVAVTSCLSEIIRGMVPDTPYSDKTMHDIFSLMISSFASLTHKSTYINAKGFRILETTAN</sequence>
<dbReference type="GO" id="GO:0007064">
    <property type="term" value="P:mitotic sister chromatid cohesion"/>
    <property type="evidence" value="ECO:0007669"/>
    <property type="project" value="InterPro"/>
</dbReference>